<protein>
    <submittedName>
        <fullName evidence="2">CbtA family protein</fullName>
    </submittedName>
</protein>
<organism evidence="2 3">
    <name type="scientific">Williamsia deligens</name>
    <dbReference type="NCBI Taxonomy" id="321325"/>
    <lineage>
        <taxon>Bacteria</taxon>
        <taxon>Bacillati</taxon>
        <taxon>Actinomycetota</taxon>
        <taxon>Actinomycetes</taxon>
        <taxon>Mycobacteriales</taxon>
        <taxon>Nocardiaceae</taxon>
        <taxon>Williamsia</taxon>
    </lineage>
</organism>
<dbReference type="RefSeq" id="WP_253649089.1">
    <property type="nucleotide sequence ID" value="NZ_BAAAMO010000005.1"/>
</dbReference>
<evidence type="ECO:0000256" key="1">
    <source>
        <dbReference type="SAM" id="Phobius"/>
    </source>
</evidence>
<feature type="transmembrane region" description="Helical" evidence="1">
    <location>
        <begin position="70"/>
        <end position="97"/>
    </location>
</feature>
<dbReference type="InterPro" id="IPR012666">
    <property type="entry name" value="CbtA_put"/>
</dbReference>
<feature type="transmembrane region" description="Helical" evidence="1">
    <location>
        <begin position="148"/>
        <end position="171"/>
    </location>
</feature>
<sequence length="279" mass="28971">MEKKFIGAGLLSGLVAGLFAFVFARVFIEPQVGKAIDYESGRSAAEEMLAGEHGAHEHGEVFTRSVQENIGAGVGSVVFGLAMGAVFAVVFTVLWAYVGRRYPLVDPRVVAGLLALGGFVAVYLVPFGKYPANPPAVGNDDTIGSRSGSYLTMTLVSVIVAIAAVVLAFWLLPRIGGLYALIVSAAGYLAVVGVAMALLPGFDEVPTALRSPDGVIVFPGFPGDVVGDFRFLSLANQMILWTVLGVVFAVVLTRLGRRTDPVPADAVGSAGVGSAGVDR</sequence>
<accession>A0ABW3GF52</accession>
<gene>
    <name evidence="2" type="ORF">ACFQ04_16125</name>
</gene>
<keyword evidence="1" id="KW-1133">Transmembrane helix</keyword>
<keyword evidence="1" id="KW-0812">Transmembrane</keyword>
<feature type="transmembrane region" description="Helical" evidence="1">
    <location>
        <begin position="178"/>
        <end position="199"/>
    </location>
</feature>
<reference evidence="3" key="1">
    <citation type="journal article" date="2019" name="Int. J. Syst. Evol. Microbiol.">
        <title>The Global Catalogue of Microorganisms (GCM) 10K type strain sequencing project: providing services to taxonomists for standard genome sequencing and annotation.</title>
        <authorList>
            <consortium name="The Broad Institute Genomics Platform"/>
            <consortium name="The Broad Institute Genome Sequencing Center for Infectious Disease"/>
            <person name="Wu L."/>
            <person name="Ma J."/>
        </authorList>
    </citation>
    <scope>NUCLEOTIDE SEQUENCE [LARGE SCALE GENOMIC DNA]</scope>
    <source>
        <strain evidence="3">CCUG 50873</strain>
    </source>
</reference>
<dbReference type="EMBL" id="JBHTIL010000004">
    <property type="protein sequence ID" value="MFD0927267.1"/>
    <property type="molecule type" value="Genomic_DNA"/>
</dbReference>
<feature type="transmembrane region" description="Helical" evidence="1">
    <location>
        <begin position="231"/>
        <end position="252"/>
    </location>
</feature>
<proteinExistence type="predicted"/>
<evidence type="ECO:0000313" key="2">
    <source>
        <dbReference type="EMBL" id="MFD0927267.1"/>
    </source>
</evidence>
<keyword evidence="3" id="KW-1185">Reference proteome</keyword>
<dbReference type="Pfam" id="PF09490">
    <property type="entry name" value="CbtA"/>
    <property type="match status" value="1"/>
</dbReference>
<comment type="caution">
    <text evidence="2">The sequence shown here is derived from an EMBL/GenBank/DDBJ whole genome shotgun (WGS) entry which is preliminary data.</text>
</comment>
<feature type="transmembrane region" description="Helical" evidence="1">
    <location>
        <begin position="109"/>
        <end position="128"/>
    </location>
</feature>
<name>A0ABW3GF52_9NOCA</name>
<evidence type="ECO:0000313" key="3">
    <source>
        <dbReference type="Proteomes" id="UP001597068"/>
    </source>
</evidence>
<keyword evidence="1" id="KW-0472">Membrane</keyword>
<dbReference type="Proteomes" id="UP001597068">
    <property type="component" value="Unassembled WGS sequence"/>
</dbReference>